<feature type="region of interest" description="Disordered" evidence="2">
    <location>
        <begin position="1"/>
        <end position="28"/>
    </location>
</feature>
<gene>
    <name evidence="3" type="ORF">GIB67_037328</name>
</gene>
<protein>
    <submittedName>
        <fullName evidence="3">Uncharacterized protein</fullName>
    </submittedName>
</protein>
<sequence length="448" mass="50378">MGSLSVNEVSTSGRTNESDNEGERGLEQFPGFPGQLVSYPLGFDAFRDFCKAKVVVGWKWDLEVEKQDRGIDESISLEYFDGDVRSKLLEGFLYYLSQLEYGLSLPLTNLAKGIMIAIRACPIQMNGNMWEVITVCDHLNERWEREEKVRRITPEDVLHFYGVKNFKASGGSYFCASVTRRRFFDLNSAGQTWNDSIIWVKGVKSTVKRKESLLYKVAEEETELELVLGELSLSRKKRVDSRSNKVQKAQSTRSMAGVDEGKKQTNGEDARPNPSKTPGTGSSAQPKPVKPSKVTQLFPKKWMLKTLSAPVATESGEVAKEKRRRVESSGEKVAEVRPAAVDDLSEVRERARLAALHGEEDTSKMVARLIKGIWLGIEEEKSELKKAKSELEKDLARAKTEAMKEVEQLKATHIVAIDHLQVEAKANLDEMVEEHDRPGRHLILKGYS</sequence>
<reference evidence="3 4" key="1">
    <citation type="journal article" date="2020" name="IScience">
        <title>Genome Sequencing of the Endangered Kingdonia uniflora (Circaeasteraceae, Ranunculales) Reveals Potential Mechanisms of Evolutionary Specialization.</title>
        <authorList>
            <person name="Sun Y."/>
            <person name="Deng T."/>
            <person name="Zhang A."/>
            <person name="Moore M.J."/>
            <person name="Landis J.B."/>
            <person name="Lin N."/>
            <person name="Zhang H."/>
            <person name="Zhang X."/>
            <person name="Huang J."/>
            <person name="Zhang X."/>
            <person name="Sun H."/>
            <person name="Wang H."/>
        </authorList>
    </citation>
    <scope>NUCLEOTIDE SEQUENCE [LARGE SCALE GENOMIC DNA]</scope>
    <source>
        <strain evidence="3">TB1705</strain>
        <tissue evidence="3">Leaf</tissue>
    </source>
</reference>
<accession>A0A7J7MS77</accession>
<name>A0A7J7MS77_9MAGN</name>
<evidence type="ECO:0000256" key="1">
    <source>
        <dbReference type="SAM" id="Coils"/>
    </source>
</evidence>
<evidence type="ECO:0000313" key="3">
    <source>
        <dbReference type="EMBL" id="KAF6157755.1"/>
    </source>
</evidence>
<keyword evidence="1" id="KW-0175">Coiled coil</keyword>
<dbReference type="Proteomes" id="UP000541444">
    <property type="component" value="Unassembled WGS sequence"/>
</dbReference>
<comment type="caution">
    <text evidence="3">The sequence shown here is derived from an EMBL/GenBank/DDBJ whole genome shotgun (WGS) entry which is preliminary data.</text>
</comment>
<dbReference type="AlphaFoldDB" id="A0A7J7MS77"/>
<proteinExistence type="predicted"/>
<feature type="compositionally biased region" description="Basic and acidic residues" evidence="2">
    <location>
        <begin position="259"/>
        <end position="271"/>
    </location>
</feature>
<evidence type="ECO:0000313" key="4">
    <source>
        <dbReference type="Proteomes" id="UP000541444"/>
    </source>
</evidence>
<feature type="coiled-coil region" evidence="1">
    <location>
        <begin position="377"/>
        <end position="412"/>
    </location>
</feature>
<dbReference type="EMBL" id="JACGCM010001272">
    <property type="protein sequence ID" value="KAF6157755.1"/>
    <property type="molecule type" value="Genomic_DNA"/>
</dbReference>
<feature type="region of interest" description="Disordered" evidence="2">
    <location>
        <begin position="238"/>
        <end position="295"/>
    </location>
</feature>
<feature type="compositionally biased region" description="Polar residues" evidence="2">
    <location>
        <begin position="1"/>
        <end position="15"/>
    </location>
</feature>
<feature type="compositionally biased region" description="Polar residues" evidence="2">
    <location>
        <begin position="274"/>
        <end position="285"/>
    </location>
</feature>
<feature type="compositionally biased region" description="Polar residues" evidence="2">
    <location>
        <begin position="244"/>
        <end position="254"/>
    </location>
</feature>
<evidence type="ECO:0000256" key="2">
    <source>
        <dbReference type="SAM" id="MobiDB-lite"/>
    </source>
</evidence>
<organism evidence="3 4">
    <name type="scientific">Kingdonia uniflora</name>
    <dbReference type="NCBI Taxonomy" id="39325"/>
    <lineage>
        <taxon>Eukaryota</taxon>
        <taxon>Viridiplantae</taxon>
        <taxon>Streptophyta</taxon>
        <taxon>Embryophyta</taxon>
        <taxon>Tracheophyta</taxon>
        <taxon>Spermatophyta</taxon>
        <taxon>Magnoliopsida</taxon>
        <taxon>Ranunculales</taxon>
        <taxon>Circaeasteraceae</taxon>
        <taxon>Kingdonia</taxon>
    </lineage>
</organism>
<keyword evidence="4" id="KW-1185">Reference proteome</keyword>